<evidence type="ECO:0000313" key="1">
    <source>
        <dbReference type="EMBL" id="SUB33557.1"/>
    </source>
</evidence>
<dbReference type="AlphaFoldDB" id="A0A379B4N1"/>
<keyword evidence="2" id="KW-1185">Reference proteome</keyword>
<dbReference type="Pfam" id="PF14384">
    <property type="entry name" value="BrnA_antitoxin"/>
    <property type="match status" value="1"/>
</dbReference>
<protein>
    <submittedName>
        <fullName evidence="1">Uncharacterized protein conserved in bacteria</fullName>
    </submittedName>
</protein>
<gene>
    <name evidence="1" type="ORF">NCTC10699_01182</name>
</gene>
<proteinExistence type="predicted"/>
<organism evidence="1 2">
    <name type="scientific">[Pasteurella] mairii</name>
    <dbReference type="NCBI Taxonomy" id="757"/>
    <lineage>
        <taxon>Bacteria</taxon>
        <taxon>Pseudomonadati</taxon>
        <taxon>Pseudomonadota</taxon>
        <taxon>Gammaproteobacteria</taxon>
        <taxon>Pasteurellales</taxon>
        <taxon>Pasteurellaceae</taxon>
    </lineage>
</organism>
<dbReference type="Proteomes" id="UP000254280">
    <property type="component" value="Unassembled WGS sequence"/>
</dbReference>
<dbReference type="EMBL" id="UGSS01000002">
    <property type="protein sequence ID" value="SUB33557.1"/>
    <property type="molecule type" value="Genomic_DNA"/>
</dbReference>
<reference evidence="1 2" key="1">
    <citation type="submission" date="2018-06" db="EMBL/GenBank/DDBJ databases">
        <authorList>
            <consortium name="Pathogen Informatics"/>
            <person name="Doyle S."/>
        </authorList>
    </citation>
    <scope>NUCLEOTIDE SEQUENCE [LARGE SCALE GENOMIC DNA]</scope>
    <source>
        <strain evidence="1 2">NCTC10699</strain>
    </source>
</reference>
<accession>A0A379B4N1</accession>
<evidence type="ECO:0000313" key="2">
    <source>
        <dbReference type="Proteomes" id="UP000254280"/>
    </source>
</evidence>
<sequence>MKHAPYNPAIKNDDEVRELTDADFARMKPLAEVMPQEFTNMVLTHQAEMEAQGKIQSRKRGKQKAPTKQSITIRLSPEVIAAFKATGQGWQSRINDALLQYVHTSM</sequence>
<dbReference type="OrthoDB" id="9796641at2"/>
<name>A0A379B4N1_9PAST</name>
<dbReference type="InterPro" id="IPR025528">
    <property type="entry name" value="BrnA_antitoxin"/>
</dbReference>